<dbReference type="PIRSF" id="PIRSF018637">
    <property type="entry name" value="TrmK"/>
    <property type="match status" value="1"/>
</dbReference>
<dbReference type="PANTHER" id="PTHR38451:SF1">
    <property type="entry name" value="TRNA (ADENINE(22)-N(1))-METHYLTRANSFERASE"/>
    <property type="match status" value="1"/>
</dbReference>
<keyword evidence="1" id="KW-0489">Methyltransferase</keyword>
<dbReference type="Proteomes" id="UP000675284">
    <property type="component" value="Unassembled WGS sequence"/>
</dbReference>
<keyword evidence="2" id="KW-1185">Reference proteome</keyword>
<dbReference type="Gene3D" id="1.10.287.1890">
    <property type="match status" value="1"/>
</dbReference>
<accession>A0A941DXB3</accession>
<protein>
    <submittedName>
        <fullName evidence="1">SAM-dependent methyltransferase</fullName>
    </submittedName>
</protein>
<organism evidence="1 2">
    <name type="scientific">Virgibacillus salarius</name>
    <dbReference type="NCBI Taxonomy" id="447199"/>
    <lineage>
        <taxon>Bacteria</taxon>
        <taxon>Bacillati</taxon>
        <taxon>Bacillota</taxon>
        <taxon>Bacilli</taxon>
        <taxon>Bacillales</taxon>
        <taxon>Bacillaceae</taxon>
        <taxon>Virgibacillus</taxon>
    </lineage>
</organism>
<name>A0A941DXB3_9BACI</name>
<dbReference type="Gene3D" id="3.40.50.150">
    <property type="entry name" value="Vaccinia Virus protein VP39"/>
    <property type="match status" value="1"/>
</dbReference>
<dbReference type="SUPFAM" id="SSF53335">
    <property type="entry name" value="S-adenosyl-L-methionine-dependent methyltransferases"/>
    <property type="match status" value="1"/>
</dbReference>
<dbReference type="RefSeq" id="WP_026681169.1">
    <property type="nucleotide sequence ID" value="NZ_BAAACY010000131.1"/>
</dbReference>
<dbReference type="GO" id="GO:0032259">
    <property type="term" value="P:methylation"/>
    <property type="evidence" value="ECO:0007669"/>
    <property type="project" value="UniProtKB-KW"/>
</dbReference>
<keyword evidence="1" id="KW-0808">Transferase</keyword>
<reference evidence="1" key="1">
    <citation type="submission" date="2021-04" db="EMBL/GenBank/DDBJ databases">
        <title>Isolation and polyphasic classification of algal microorganism.</title>
        <authorList>
            <person name="Wang S."/>
        </authorList>
    </citation>
    <scope>NUCLEOTIDE SEQUENCE</scope>
    <source>
        <strain evidence="1">720a</strain>
    </source>
</reference>
<dbReference type="EMBL" id="JAGSOT010000040">
    <property type="protein sequence ID" value="MBR7797007.1"/>
    <property type="molecule type" value="Genomic_DNA"/>
</dbReference>
<dbReference type="InterPro" id="IPR029063">
    <property type="entry name" value="SAM-dependent_MTases_sf"/>
</dbReference>
<evidence type="ECO:0000313" key="1">
    <source>
        <dbReference type="EMBL" id="MBR7797007.1"/>
    </source>
</evidence>
<dbReference type="Pfam" id="PF04816">
    <property type="entry name" value="TrmK"/>
    <property type="match status" value="1"/>
</dbReference>
<evidence type="ECO:0000313" key="2">
    <source>
        <dbReference type="Proteomes" id="UP000675284"/>
    </source>
</evidence>
<gene>
    <name evidence="1" type="ORF">KCX74_13240</name>
</gene>
<dbReference type="AlphaFoldDB" id="A0A941DXB3"/>
<dbReference type="PANTHER" id="PTHR38451">
    <property type="entry name" value="TRNA (ADENINE(22)-N(1))-METHYLTRANSFERASE"/>
    <property type="match status" value="1"/>
</dbReference>
<sequence length="242" mass="27711">MTQFNISKRLKRVASFLPKRAYFADIGSDHAYLPCFVCQKDKTAKAIAGEVNEGPFQSAKDTVRHFELGDRVDVRLGNGLEVLEAKEAKQIVIAGMGGTLITTILNEGKAKLEYTEQIIAQPNVDARSVREWLINNGYGIADEDLIEENDHFYEIISATRSSNDTSIHDKLDTKQLLFGPILLQKKPEAFYRKWRFEANKLERIIKQMKLAKDSNNRKKISLFEKEKDWMEEVTNETTDHDE</sequence>
<comment type="caution">
    <text evidence="1">The sequence shown here is derived from an EMBL/GenBank/DDBJ whole genome shotgun (WGS) entry which is preliminary data.</text>
</comment>
<dbReference type="GO" id="GO:0160105">
    <property type="term" value="F:tRNA (adenine(22)-N1)-methyltransferase activity"/>
    <property type="evidence" value="ECO:0007669"/>
    <property type="project" value="InterPro"/>
</dbReference>
<proteinExistence type="predicted"/>
<dbReference type="InterPro" id="IPR006901">
    <property type="entry name" value="TrmK"/>
</dbReference>